<accession>A0A7J0G4Y7</accession>
<sequence length="87" mass="9149">MVGGWDGSVMHEMRHWIRWHRQKGKWGLDRWGNDSSGGYRVLAGMVIITSGSDAFGGVGTLARTGADVGGLGAHVGDAYGGAKVHGL</sequence>
<keyword evidence="2" id="KW-1185">Reference proteome</keyword>
<gene>
    <name evidence="1" type="ORF">Acr_17g0013740</name>
</gene>
<reference evidence="1 2" key="1">
    <citation type="submission" date="2019-07" db="EMBL/GenBank/DDBJ databases">
        <title>De Novo Assembly of kiwifruit Actinidia rufa.</title>
        <authorList>
            <person name="Sugita-Konishi S."/>
            <person name="Sato K."/>
            <person name="Mori E."/>
            <person name="Abe Y."/>
            <person name="Kisaki G."/>
            <person name="Hamano K."/>
            <person name="Suezawa K."/>
            <person name="Otani M."/>
            <person name="Fukuda T."/>
            <person name="Manabe T."/>
            <person name="Gomi K."/>
            <person name="Tabuchi M."/>
            <person name="Akimitsu K."/>
            <person name="Kataoka I."/>
        </authorList>
    </citation>
    <scope>NUCLEOTIDE SEQUENCE [LARGE SCALE GENOMIC DNA]</scope>
    <source>
        <strain evidence="2">cv. Fuchu</strain>
    </source>
</reference>
<evidence type="ECO:0000313" key="1">
    <source>
        <dbReference type="EMBL" id="GFZ05802.1"/>
    </source>
</evidence>
<comment type="caution">
    <text evidence="1">The sequence shown here is derived from an EMBL/GenBank/DDBJ whole genome shotgun (WGS) entry which is preliminary data.</text>
</comment>
<organism evidence="1 2">
    <name type="scientific">Actinidia rufa</name>
    <dbReference type="NCBI Taxonomy" id="165716"/>
    <lineage>
        <taxon>Eukaryota</taxon>
        <taxon>Viridiplantae</taxon>
        <taxon>Streptophyta</taxon>
        <taxon>Embryophyta</taxon>
        <taxon>Tracheophyta</taxon>
        <taxon>Spermatophyta</taxon>
        <taxon>Magnoliopsida</taxon>
        <taxon>eudicotyledons</taxon>
        <taxon>Gunneridae</taxon>
        <taxon>Pentapetalae</taxon>
        <taxon>asterids</taxon>
        <taxon>Ericales</taxon>
        <taxon>Actinidiaceae</taxon>
        <taxon>Actinidia</taxon>
    </lineage>
</organism>
<proteinExistence type="predicted"/>
<dbReference type="Proteomes" id="UP000585474">
    <property type="component" value="Unassembled WGS sequence"/>
</dbReference>
<dbReference type="AlphaFoldDB" id="A0A7J0G4Y7"/>
<name>A0A7J0G4Y7_9ERIC</name>
<dbReference type="EMBL" id="BJWL01000017">
    <property type="protein sequence ID" value="GFZ05802.1"/>
    <property type="molecule type" value="Genomic_DNA"/>
</dbReference>
<protein>
    <submittedName>
        <fullName evidence="1">Uncharacterized protein</fullName>
    </submittedName>
</protein>
<evidence type="ECO:0000313" key="2">
    <source>
        <dbReference type="Proteomes" id="UP000585474"/>
    </source>
</evidence>